<proteinExistence type="predicted"/>
<feature type="compositionally biased region" description="Basic and acidic residues" evidence="7">
    <location>
        <begin position="1418"/>
        <end position="1432"/>
    </location>
</feature>
<feature type="compositionally biased region" description="Polar residues" evidence="7">
    <location>
        <begin position="1538"/>
        <end position="1551"/>
    </location>
</feature>
<feature type="compositionally biased region" description="Basic and acidic residues" evidence="7">
    <location>
        <begin position="1107"/>
        <end position="1134"/>
    </location>
</feature>
<feature type="region of interest" description="Disordered" evidence="7">
    <location>
        <begin position="1404"/>
        <end position="1432"/>
    </location>
</feature>
<feature type="compositionally biased region" description="Basic and acidic residues" evidence="7">
    <location>
        <begin position="1603"/>
        <end position="1617"/>
    </location>
</feature>
<feature type="region of interest" description="Disordered" evidence="7">
    <location>
        <begin position="3355"/>
        <end position="3386"/>
    </location>
</feature>
<evidence type="ECO:0000256" key="1">
    <source>
        <dbReference type="ARBA" id="ARBA00022723"/>
    </source>
</evidence>
<evidence type="ECO:0000313" key="12">
    <source>
        <dbReference type="RefSeq" id="XP_031764381.2"/>
    </source>
</evidence>
<feature type="compositionally biased region" description="Polar residues" evidence="7">
    <location>
        <begin position="3181"/>
        <end position="3202"/>
    </location>
</feature>
<keyword evidence="3 5" id="KW-0863">Zinc-finger</keyword>
<feature type="region of interest" description="Disordered" evidence="7">
    <location>
        <begin position="1538"/>
        <end position="1622"/>
    </location>
</feature>
<dbReference type="GO" id="GO:0008270">
    <property type="term" value="F:zinc ion binding"/>
    <property type="evidence" value="ECO:0007669"/>
    <property type="project" value="UniProtKB-KW"/>
</dbReference>
<organism evidence="9 10">
    <name type="scientific">Galleria mellonella</name>
    <name type="common">Greater wax moth</name>
    <dbReference type="NCBI Taxonomy" id="7137"/>
    <lineage>
        <taxon>Eukaryota</taxon>
        <taxon>Metazoa</taxon>
        <taxon>Ecdysozoa</taxon>
        <taxon>Arthropoda</taxon>
        <taxon>Hexapoda</taxon>
        <taxon>Insecta</taxon>
        <taxon>Pterygota</taxon>
        <taxon>Neoptera</taxon>
        <taxon>Endopterygota</taxon>
        <taxon>Lepidoptera</taxon>
        <taxon>Glossata</taxon>
        <taxon>Ditrysia</taxon>
        <taxon>Pyraloidea</taxon>
        <taxon>Pyralidae</taxon>
        <taxon>Galleriinae</taxon>
        <taxon>Galleria</taxon>
    </lineage>
</organism>
<dbReference type="PROSITE" id="PS50157">
    <property type="entry name" value="ZINC_FINGER_C2H2_2"/>
    <property type="match status" value="5"/>
</dbReference>
<accession>A0A6J1WK18</accession>
<feature type="compositionally biased region" description="Basic and acidic residues" evidence="7">
    <location>
        <begin position="499"/>
        <end position="516"/>
    </location>
</feature>
<dbReference type="InterPro" id="IPR050688">
    <property type="entry name" value="Zinc_finger/UBP_domain"/>
</dbReference>
<feature type="compositionally biased region" description="Low complexity" evidence="7">
    <location>
        <begin position="2233"/>
        <end position="2244"/>
    </location>
</feature>
<evidence type="ECO:0000256" key="5">
    <source>
        <dbReference type="PROSITE-ProRule" id="PRU00042"/>
    </source>
</evidence>
<protein>
    <submittedName>
        <fullName evidence="10 11">Uncharacterized protein LOC113515027</fullName>
    </submittedName>
</protein>
<sequence length="4390" mass="496695">MDLDYDRKFDEMKKYVPFLESMIKKLEITSTGSSNPRQAQLDKIRSLRDLLLDKKKRMKMDNLLKCEQVLVNLYAKVEQKDSSSSKETAEKLKSKEIAELEVVRNKLKAVAKRKEDDSLPEIAGANEIPETSMAGSKEPALFQRRPNKNSLSPRRHISRAKYCSHEMSSKRNYTRILVSPESSPQRWSSNESRTSGRPLFSRRSPRKSPKRHSPTYKRERKKSKSSRKQEDLNITLKVPEESLNSLNTTNIISRIITCSDGDVDIETLRMLREQILNELKNTGATEDISELILQSNSKKKKPKEKVEVEEGELSDSESEAIESIYGSLVILDKEQKTSGHKTNKEDIKPRKIQIRLVINSDKDLKSNNDLVPSGKTVEPNEFDKFDFEMYQADKPDESKSNTNDSVNKDISLVEISESKCASSQITINDTEINDAKNLEKNPANDSNNSDESKVSEGFELKNLTNTSETTEKTIFKPNFYKPLTDQDPSADSIETNKSNQDKVDKTLTPDSEKKGNIPEVVTSNVTDKVSNTMNKDVEIPLLNERSVASHQPKESVVSEIDILQALKNEILSESIAIPGTDAATPPLHQPKITKVASAQEIAPKKRISIENYKKKSSSSVTTVFPSKETSSTSNKDEQTKKQSLKLTDKEFQRFKSILNDIVSSDDDDNTNDSIASVEDVYADLAPKSPDDDHSIHIESNTPIIIPIDPVKSVEVNAKADIDMRKMNPLPSPQYDLKQSANDILTSKDATKFDKNNSEKTRTLLVDPRMKKVFDNTSKENLNQYAQNPDRTPQQPTVNFPIMAPTIIPNIIPNITPIMTPNITPSMTPSMMTPSRTPSMTPRPFEISHQSFEIEDQPKRKHVYTSLYDTRDNRDQSITRDTKSSHWEKQENTTENRSSRWDASEMKDSRKWDDHSRSESVHRESQDFQKYTRHNDSYNYKQYKNSRNDRYSFDKRDERHNRLDQSTPSHTFGRSECPPTPTHTFGRSDCPLTPNHPFGRSECPPTPSHPFGRSECPPTPSHPFGRSECPPTPSHPFGRSECPPTPGHSFGRSEYPLTPNHPFGRSECPPTPSHVFGRSECPPTPSHTFGRSEIVGSDLPMTPSHPFGRLDRDPRLKRNSDYESKSQSEDKEHGYYRNRNKQYGSYNNSYKNTDNYRNYRDKGDGRNGRNRYYSQDQNERHYYKDSNSRELYSRDGRSVGTDYYDKDENIEIRQSRHREQSDGRSIPLERTFVRSSSRARSVARSFEIDNDNTLSIKSHAGRSFTIDTSVNRTFQDFLNKNNHDKVIDFTFDVRRQRAASVGRSCSSNRDTSVGRTLPRSFQSFHSSTHENVNRNFRRARSVVRYTEEPKMNRSFSEIKADFESYKLKAHENESESIGHDNVQSKRAGTRNVIAKTNYDAYSTKSTKSYSKLSYSPRKNNRDPRLHRESHFDQSNYRNDKNKVFRERNKHGIIYSNDNIASGSILGSGYGVKNYKIPKIKRVLEIEPTKELSEKSKNTEIKQPEKKLEDKIKENVISQNKNDLECKKISIERKSKKTEQTTVDVSKSNTQIETTEKRITRSNTKESELLSRSQHVTKFKRRIRVYDSDSDDNSKHSDTNCNKHSNIENEMQERNKTNEQDLDSSFGVDDLEMFSDNIGDPVLDNINALIADLDDDLNAPKSNSNNNFSNDISLENMLENITSPVIESPNKQNADDIALSDITEIIKNDAHENNEILNDDSNLSTSTNNATSDILQESQISPSKKNHNKDSTKTLALENAGVQSTGQKEPLFTVKDGNEDYVSTTEIDSKVHKKVEDAIVDQDNNKSSGPCSIPDSTNNVISSNKPIMEDGLPDSTNEIQSEMNITSTHDSSETVKCSVQQTSSNKSLAPVVDSIGSILSILQNKSKIKELLSMLDDQTTDNEKIKKKLEKLSEIVSDDEDTKDGTDETGTNKILNIEPSKACDDNDATSSKETIDTYKNTISENIDIEVHAENPVTPETFENNETICDNKEICENKEGMSKNNEKTDQNKVDALNNEEEISENNVGTNENSEENILAESVEFVENKETKENPVDKVTIKRGKIMKRTKSGKYVRKTVSNVKRVTRSESASLQKPKKKVSRELLKLQEDIREMFISDDILNATGIRMCRLAKLVDEKTAIHKDNVSGVTDTEPVVVLEKFKNAPLNLETPLPDSKTRKIIKKKPGPKSKVLKGSSINIETKIEKIKHKYKPGPKSKTKVAKNPDVDPYEFETDSITESSISKISEGSLKESSDSESESLASSKSFESAETLFDVKKKPKRKRPAWNAGVIKPKNRKRKADCTKNVGLVQKTETSPRREEVTIPDMNCFTDKTYCFLKNVSTYSCRLCVYSGNDIVAHYKKQHPHSEIPLSRLNPETAKEAIEQCEDINFQAISKIPMNKFVCRFCHSKEFGKKKNALESFFWHVVSTHTGEYKQLCSNCINITRCPFNLDIPPPPKDTKGQLIGYICGKCNFTQISLENLKTHVIVRHNDEQTEVYTINLAVMSKKLINIFSRQNSVSETDQPRKLRCTRYNQSMTETSDDRSDVTDTNESSFEMATDTTQTVKDKKKTVEVLHKSSFQSKITFENDDSEISNITNADDISKVTIKQEKDDDEVRQEGRLLDEKSHTESGLNSKNVGTRTESKNTTSSDIFAYPHFKIAYTETGNKEFVCCINGNDRHYKTSLLISMKKHVQIKHKEKWDGYCFICKVIVTPQGQHLFKDCLQHFLDKHIDGFPVLEKVASEPEKPIEASAPAPKAYINVRPLSELKEIGNKSVEVGSAVLPKIESVVSLSNTESSSNYPVGSVTEKRTGTVPRPEDEQYKFEEAQVEVMSKKYHIVLEAMMTKEKLVNVYKCPGRFCSFTTDSADVALMHALTHQQIGGENALRCAYCDFDCGGHPIDLVVHVFKHGASPFVCGYCFYRAVVSQLVIAHINRAHAGKPLRVLHATNAAAPPSQNDAVMLSREVVVPYYICRHEEKDGRCKFRTYTARKFTDHLLQRHSDATYHCCHECSAQFSTPPELVHHMKEHNYNLYQCTWCLHGADGESELLSHAAAAHPTRLPQAYLRIITTKEGSSEYRVLPLASFNKSKVTTIEVTPNPTNENPVREAERSIELEKLIGFTTQLTMSMETAESEVDKNREDNSQFSTDLPQNMAVLEPILAGLNRNDPLPPHTTPPHPSTSQPQADLSHQDTSVLKTEPDSATPSKESSDDVVCLDSDDDLSRQTVIDLSEEDANRSDASKAADGYKKIPETLLFKCPKCKLVFKGGPGLKIHLTSCYGGIVLNIPCAHCSKMNENKEQLAAHYVRDHGVKSSYLCGICGAPNVSLAMVKKHVKAEHKVTKMVVSAKYAEDGTFEHTVTASSKPAKAMRAPKRKLSSSSGSESQPKLKRYGPQDIDLLPINPILDDLVHCSVCSFSTKVRLNMVRHLQFHAEQQPVPQMAPVNPVPHLETNEMHFDKMVNLASSSIVNRVEKATRSESAPVVSTFIPPEVASRYPKYVPERQRHTCGAKGCSYISVDEAMLKCHWETLHSGSNNFHCVHCPPYQHLDTSKPLTASRILAHLKMHDTTLYACSSCSYYHYKRQVVEKHLSEIHKGSQLMVVREETTSAPSTQPTQPVVTAPTMDLKPWQCGLCKFKSMLRPEVIEHCAKLHQSKMQFKCAYCPFRTSTLENVTKHQSNAHSGKVEDIFYYYYREGSIPDEPDGKPRWLIQRQKAGLTAEAEVKTEVPDPSLPKEPMSSVQSPPPLTVDLNIVKKEVDVIPATELSMEDLCKKYGNFCDTNGLKYKCPLCKVVTEDDKESMQSHLYEELQYRKWACVVCTYKAFHKAGLYDHMSSEHPGQYQSPKELQVDVNIENWVTGLLEHQTKLIQSNKENLAKQRIQIPPPVPSTSIVHKPAVIPSSSSKANMKELEQAFGPFGGPSNSLFSCPKCAFKVKDEVAMYAHLESELTKIRWCCSKCSDNFQTYHEVQFHCKSVHDGQFARPIEAIRDTAIRTSWVTTVIQVQKLGMKNTHMESIESSSEKSDVDNSLLVVRYEENIHIPEEVVRRKRPAPGPSGDSDDERLVIDLPSDNSPVAKKFHGKCPYCEFETNTRSEQVVRCHILRHYNLKPYKCPICDYNNHRPAVVSHIEVKHSNTSVHPTPVAIPTGPPLILNLQEQKFRKTADAEDDGQKSVCLLCEKLFTETETLSHMHDNVSPDFAKKGDVVVKCCLCLSLWKDVPKLQEHHNSVHSNVQINYAYFRLLHDTRNVQCCGHCNKHFKSIRDLKRHHEAVHRSLTLKSKVIPFVPSTVVNFDDAEAAKASDMGPSIKRVAKKSTTKLPVQRVAKKSTTKLPLHFNPDLEEYSYYGQKRAPLEDFPNVTTLMPFYNRIMSFPIKKLSEIIDIDPKVVVKDFKSGTQ</sequence>
<dbReference type="PANTHER" id="PTHR24403">
    <property type="entry name" value="ZINC FINGER PROTEIN"/>
    <property type="match status" value="1"/>
</dbReference>
<dbReference type="SMART" id="SM00355">
    <property type="entry name" value="ZnF_C2H2"/>
    <property type="match status" value="24"/>
</dbReference>
<keyword evidence="9" id="KW-1185">Reference proteome</keyword>
<dbReference type="KEGG" id="gmw:113515027"/>
<feature type="compositionally biased region" description="Pro residues" evidence="7">
    <location>
        <begin position="3164"/>
        <end position="3174"/>
    </location>
</feature>
<dbReference type="RefSeq" id="XP_026754954.2">
    <property type="nucleotide sequence ID" value="XM_026899153.3"/>
</dbReference>
<feature type="compositionally biased region" description="Polar residues" evidence="7">
    <location>
        <begin position="1140"/>
        <end position="1155"/>
    </location>
</feature>
<evidence type="ECO:0000256" key="6">
    <source>
        <dbReference type="SAM" id="Coils"/>
    </source>
</evidence>
<evidence type="ECO:0000256" key="3">
    <source>
        <dbReference type="ARBA" id="ARBA00022771"/>
    </source>
</evidence>
<evidence type="ECO:0000256" key="2">
    <source>
        <dbReference type="ARBA" id="ARBA00022737"/>
    </source>
</evidence>
<feature type="compositionally biased region" description="Basic and acidic residues" evidence="7">
    <location>
        <begin position="1156"/>
        <end position="1166"/>
    </location>
</feature>
<dbReference type="PROSITE" id="PS00028">
    <property type="entry name" value="ZINC_FINGER_C2H2_1"/>
    <property type="match status" value="3"/>
</dbReference>
<feature type="domain" description="C2H2-type" evidence="8">
    <location>
        <begin position="3404"/>
        <end position="3431"/>
    </location>
</feature>
<feature type="region of interest" description="Disordered" evidence="7">
    <location>
        <begin position="3125"/>
        <end position="3211"/>
    </location>
</feature>
<dbReference type="RefSeq" id="XP_026754952.2">
    <property type="nucleotide sequence ID" value="XM_026899151.3"/>
</dbReference>
<dbReference type="Gene3D" id="3.30.160.60">
    <property type="entry name" value="Classic Zinc Finger"/>
    <property type="match status" value="3"/>
</dbReference>
<evidence type="ECO:0000259" key="8">
    <source>
        <dbReference type="PROSITE" id="PS50157"/>
    </source>
</evidence>
<dbReference type="RefSeq" id="XP_031764381.2">
    <property type="nucleotide sequence ID" value="XM_031908521.2"/>
</dbReference>
<feature type="compositionally biased region" description="Basic and acidic residues" evidence="7">
    <location>
        <begin position="2613"/>
        <end position="2625"/>
    </location>
</feature>
<feature type="region of interest" description="Disordered" evidence="7">
    <location>
        <begin position="2605"/>
        <end position="2642"/>
    </location>
</feature>
<feature type="compositionally biased region" description="Polar residues" evidence="7">
    <location>
        <begin position="2626"/>
        <end position="2642"/>
    </location>
</feature>
<feature type="region of interest" description="Disordered" evidence="7">
    <location>
        <begin position="873"/>
        <end position="986"/>
    </location>
</feature>
<evidence type="ECO:0000313" key="10">
    <source>
        <dbReference type="RefSeq" id="XP_026754952.2"/>
    </source>
</evidence>
<feature type="region of interest" description="Disordered" evidence="7">
    <location>
        <begin position="2271"/>
        <end position="2295"/>
    </location>
</feature>
<feature type="region of interest" description="Disordered" evidence="7">
    <location>
        <begin position="3713"/>
        <end position="3737"/>
    </location>
</feature>
<reference evidence="10 11" key="1">
    <citation type="submission" date="2025-05" db="UniProtKB">
        <authorList>
            <consortium name="RefSeq"/>
        </authorList>
    </citation>
    <scope>IDENTIFICATION</scope>
    <source>
        <tissue evidence="10 11">Whole larvae</tissue>
    </source>
</reference>
<keyword evidence="2" id="KW-0677">Repeat</keyword>
<feature type="compositionally biased region" description="Polar residues" evidence="7">
    <location>
        <begin position="180"/>
        <end position="195"/>
    </location>
</feature>
<feature type="region of interest" description="Disordered" evidence="7">
    <location>
        <begin position="2205"/>
        <end position="2259"/>
    </location>
</feature>
<feature type="compositionally biased region" description="Polar residues" evidence="7">
    <location>
        <begin position="486"/>
        <end position="498"/>
    </location>
</feature>
<dbReference type="GO" id="GO:0045944">
    <property type="term" value="P:positive regulation of transcription by RNA polymerase II"/>
    <property type="evidence" value="ECO:0007669"/>
    <property type="project" value="TreeGrafter"/>
</dbReference>
<evidence type="ECO:0000256" key="7">
    <source>
        <dbReference type="SAM" id="MobiDB-lite"/>
    </source>
</evidence>
<dbReference type="InterPro" id="IPR013087">
    <property type="entry name" value="Znf_C2H2_type"/>
</dbReference>
<feature type="region of interest" description="Disordered" evidence="7">
    <location>
        <begin position="123"/>
        <end position="233"/>
    </location>
</feature>
<feature type="coiled-coil region" evidence="6">
    <location>
        <begin position="1886"/>
        <end position="1920"/>
    </location>
</feature>
<feature type="compositionally biased region" description="Polar residues" evidence="7">
    <location>
        <begin position="620"/>
        <end position="633"/>
    </location>
</feature>
<feature type="compositionally biased region" description="Basic and acidic residues" evidence="7">
    <location>
        <begin position="450"/>
        <end position="459"/>
    </location>
</feature>
<evidence type="ECO:0000313" key="11">
    <source>
        <dbReference type="RefSeq" id="XP_026754954.2"/>
    </source>
</evidence>
<feature type="compositionally biased region" description="Low complexity" evidence="7">
    <location>
        <begin position="1404"/>
        <end position="1414"/>
    </location>
</feature>
<feature type="compositionally biased region" description="Basic residues" evidence="7">
    <location>
        <begin position="203"/>
        <end position="226"/>
    </location>
</feature>
<evidence type="ECO:0000256" key="4">
    <source>
        <dbReference type="ARBA" id="ARBA00022833"/>
    </source>
</evidence>
<feature type="compositionally biased region" description="Basic and acidic residues" evidence="7">
    <location>
        <begin position="1176"/>
        <end position="1201"/>
    </location>
</feature>
<feature type="domain" description="C2H2-type" evidence="8">
    <location>
        <begin position="3001"/>
        <end position="3024"/>
    </location>
</feature>
<feature type="region of interest" description="Disordered" evidence="7">
    <location>
        <begin position="433"/>
        <end position="518"/>
    </location>
</feature>
<feature type="domain" description="C2H2-type" evidence="8">
    <location>
        <begin position="3652"/>
        <end position="3680"/>
    </location>
</feature>
<dbReference type="PANTHER" id="PTHR24403:SF105">
    <property type="entry name" value="ZINC FINGER PROTEIN 2-LIKE ISOFORM X1"/>
    <property type="match status" value="1"/>
</dbReference>
<feature type="compositionally biased region" description="Basic and acidic residues" evidence="7">
    <location>
        <begin position="1582"/>
        <end position="1596"/>
    </location>
</feature>
<feature type="compositionally biased region" description="Basic residues" evidence="7">
    <location>
        <begin position="2205"/>
        <end position="2217"/>
    </location>
</feature>
<keyword evidence="6" id="KW-0175">Coiled coil</keyword>
<feature type="compositionally biased region" description="Basic and acidic residues" evidence="7">
    <location>
        <begin position="634"/>
        <end position="644"/>
    </location>
</feature>
<feature type="region of interest" description="Disordered" evidence="7">
    <location>
        <begin position="1800"/>
        <end position="1822"/>
    </location>
</feature>
<feature type="region of interest" description="Disordered" evidence="7">
    <location>
        <begin position="1000"/>
        <end position="1201"/>
    </location>
</feature>
<feature type="compositionally biased region" description="Polar residues" evidence="7">
    <location>
        <begin position="1803"/>
        <end position="1822"/>
    </location>
</feature>
<feature type="compositionally biased region" description="Basic and acidic residues" evidence="7">
    <location>
        <begin position="873"/>
        <end position="926"/>
    </location>
</feature>
<feature type="compositionally biased region" description="Basic and acidic residues" evidence="7">
    <location>
        <begin position="945"/>
        <end position="962"/>
    </location>
</feature>
<evidence type="ECO:0000313" key="9">
    <source>
        <dbReference type="Proteomes" id="UP001652740"/>
    </source>
</evidence>
<keyword evidence="1" id="KW-0479">Metal-binding</keyword>
<feature type="domain" description="C2H2-type" evidence="8">
    <location>
        <begin position="4242"/>
        <end position="4266"/>
    </location>
</feature>
<feature type="region of interest" description="Disordered" evidence="7">
    <location>
        <begin position="618"/>
        <end position="644"/>
    </location>
</feature>
<name>A0A6J1WK18_GALME</name>
<feature type="domain" description="C2H2-type" evidence="8">
    <location>
        <begin position="3947"/>
        <end position="3975"/>
    </location>
</feature>
<feature type="compositionally biased region" description="Basic and acidic residues" evidence="7">
    <location>
        <begin position="1552"/>
        <end position="1567"/>
    </location>
</feature>
<gene>
    <name evidence="10 11 12" type="primary">LOC113515027</name>
</gene>
<dbReference type="GO" id="GO:0005634">
    <property type="term" value="C:nucleus"/>
    <property type="evidence" value="ECO:0007669"/>
    <property type="project" value="TreeGrafter"/>
</dbReference>
<dbReference type="GeneID" id="113515027"/>
<keyword evidence="4" id="KW-0862">Zinc</keyword>
<dbReference type="Proteomes" id="UP001652740">
    <property type="component" value="Unplaced"/>
</dbReference>